<dbReference type="SUPFAM" id="SSF51905">
    <property type="entry name" value="FAD/NAD(P)-binding domain"/>
    <property type="match status" value="1"/>
</dbReference>
<evidence type="ECO:0000256" key="3">
    <source>
        <dbReference type="ARBA" id="ARBA00022827"/>
    </source>
</evidence>
<dbReference type="InterPro" id="IPR028202">
    <property type="entry name" value="Reductase_C"/>
</dbReference>
<dbReference type="InterPro" id="IPR036188">
    <property type="entry name" value="FAD/NAD-bd_sf"/>
</dbReference>
<organism evidence="7">
    <name type="scientific">Pseudoalteromonas translucida KMM 520</name>
    <dbReference type="NCBI Taxonomy" id="1315283"/>
    <lineage>
        <taxon>Bacteria</taxon>
        <taxon>Pseudomonadati</taxon>
        <taxon>Pseudomonadota</taxon>
        <taxon>Gammaproteobacteria</taxon>
        <taxon>Alteromonadales</taxon>
        <taxon>Pseudoalteromonadaceae</taxon>
        <taxon>Pseudoalteromonas</taxon>
    </lineage>
</organism>
<dbReference type="InterPro" id="IPR023753">
    <property type="entry name" value="FAD/NAD-binding_dom"/>
</dbReference>
<dbReference type="OrthoDB" id="9807069at2"/>
<name>A0A0U2WU59_9GAMM</name>
<dbReference type="SUPFAM" id="SSF55424">
    <property type="entry name" value="FAD/NAD-linked reductases, dimerisation (C-terminal) domain"/>
    <property type="match status" value="1"/>
</dbReference>
<evidence type="ECO:0000256" key="4">
    <source>
        <dbReference type="ARBA" id="ARBA00023002"/>
    </source>
</evidence>
<dbReference type="Gene3D" id="3.50.50.60">
    <property type="entry name" value="FAD/NAD(P)-binding domain"/>
    <property type="match status" value="2"/>
</dbReference>
<proteinExistence type="predicted"/>
<feature type="domain" description="FAD/NAD(P)-binding" evidence="5">
    <location>
        <begin position="8"/>
        <end position="312"/>
    </location>
</feature>
<dbReference type="Pfam" id="PF14759">
    <property type="entry name" value="Reductase_C"/>
    <property type="match status" value="1"/>
</dbReference>
<dbReference type="InterPro" id="IPR016156">
    <property type="entry name" value="FAD/NAD-linked_Rdtase_dimer_sf"/>
</dbReference>
<dbReference type="PRINTS" id="PR00411">
    <property type="entry name" value="PNDRDTASEI"/>
</dbReference>
<dbReference type="RefSeq" id="WP_058372517.1">
    <property type="nucleotide sequence ID" value="NZ_CP011034.1"/>
</dbReference>
<protein>
    <submittedName>
        <fullName evidence="7">3-phenylpropionate/trans-cinnamate dioxygenase ferredoxin reductase subunit</fullName>
    </submittedName>
</protein>
<evidence type="ECO:0000313" key="7">
    <source>
        <dbReference type="EMBL" id="ALS31832.1"/>
    </source>
</evidence>
<dbReference type="EMBL" id="CP011034">
    <property type="protein sequence ID" value="ALS31832.1"/>
    <property type="molecule type" value="Genomic_DNA"/>
</dbReference>
<dbReference type="AlphaFoldDB" id="A0A0U2WU59"/>
<evidence type="ECO:0000259" key="6">
    <source>
        <dbReference type="Pfam" id="PF14759"/>
    </source>
</evidence>
<accession>A0A0U2WU59</accession>
<dbReference type="PATRIC" id="fig|1315283.4.peg.427"/>
<dbReference type="KEGG" id="ptn:PTRA_a0478"/>
<evidence type="ECO:0000259" key="5">
    <source>
        <dbReference type="Pfam" id="PF07992"/>
    </source>
</evidence>
<keyword evidence="2" id="KW-0285">Flavoprotein</keyword>
<reference evidence="7 8" key="1">
    <citation type="submission" date="2015-03" db="EMBL/GenBank/DDBJ databases">
        <authorList>
            <person name="Murphy D."/>
        </authorList>
    </citation>
    <scope>NUCLEOTIDE SEQUENCE [LARGE SCALE GENOMIC DNA]</scope>
    <source>
        <strain evidence="7 8">KMM 520</strain>
    </source>
</reference>
<keyword evidence="4" id="KW-0560">Oxidoreductase</keyword>
<keyword evidence="7" id="KW-0223">Dioxygenase</keyword>
<dbReference type="Gene3D" id="3.30.390.30">
    <property type="match status" value="1"/>
</dbReference>
<evidence type="ECO:0000313" key="8">
    <source>
        <dbReference type="Proteomes" id="UP000065261"/>
    </source>
</evidence>
<dbReference type="InterPro" id="IPR050446">
    <property type="entry name" value="FAD-oxidoreductase/Apoptosis"/>
</dbReference>
<comment type="cofactor">
    <cofactor evidence="1">
        <name>FAD</name>
        <dbReference type="ChEBI" id="CHEBI:57692"/>
    </cofactor>
</comment>
<gene>
    <name evidence="7" type="primary">hcaD</name>
    <name evidence="7" type="ORF">PTRA_a0478</name>
</gene>
<dbReference type="PRINTS" id="PR00368">
    <property type="entry name" value="FADPNR"/>
</dbReference>
<keyword evidence="3" id="KW-0274">FAD</keyword>
<dbReference type="Proteomes" id="UP000065261">
    <property type="component" value="Chromosome I"/>
</dbReference>
<dbReference type="GO" id="GO:0051213">
    <property type="term" value="F:dioxygenase activity"/>
    <property type="evidence" value="ECO:0007669"/>
    <property type="project" value="UniProtKB-KW"/>
</dbReference>
<sequence>MSTVNVNSVIIVGASAAGVSCLRGLRNNGFTGKIILIDKDTYGAYERPPLSKQILLDQKLKSEDISLITPTELSDLNIESYFGESVTYVLPDLRKVTLESGVELAADAIVLATGGEARRLPIKGSALTNIFVLRHFQDAVKLREKLLPNSRVAVIGGGFIGAETSASLCKLGVSVHWLDAAELPLAHILPYELCEKIVNKHCDDGLNLITNCRIKEFVEQDDGSLSILFNDDRESLNVDAIVLGVGMAPYTPYFSEQVNAKILNKAKGGIEVNESQESKYPDIYAAGDVAAIIQGNGSVIRHEHWQSAQFQGERTAASILNISLPSEPVDWFWSDQGDLHIEMAGVFLPNEQQLVVRNEGDWPVYFSVLNNRVVGAVSVNNPNAVRAAMRMIKNAVTVDVAQLENTDLPLRKLMRG</sequence>
<dbReference type="GO" id="GO:0016651">
    <property type="term" value="F:oxidoreductase activity, acting on NAD(P)H"/>
    <property type="evidence" value="ECO:0007669"/>
    <property type="project" value="TreeGrafter"/>
</dbReference>
<dbReference type="PANTHER" id="PTHR43557:SF2">
    <property type="entry name" value="RIESKE DOMAIN-CONTAINING PROTEIN-RELATED"/>
    <property type="match status" value="1"/>
</dbReference>
<dbReference type="Pfam" id="PF07992">
    <property type="entry name" value="Pyr_redox_2"/>
    <property type="match status" value="1"/>
</dbReference>
<evidence type="ECO:0000256" key="2">
    <source>
        <dbReference type="ARBA" id="ARBA00022630"/>
    </source>
</evidence>
<dbReference type="PANTHER" id="PTHR43557">
    <property type="entry name" value="APOPTOSIS-INDUCING FACTOR 1"/>
    <property type="match status" value="1"/>
</dbReference>
<feature type="domain" description="Reductase C-terminal" evidence="6">
    <location>
        <begin position="331"/>
        <end position="414"/>
    </location>
</feature>
<evidence type="ECO:0000256" key="1">
    <source>
        <dbReference type="ARBA" id="ARBA00001974"/>
    </source>
</evidence>
<dbReference type="GO" id="GO:0005737">
    <property type="term" value="C:cytoplasm"/>
    <property type="evidence" value="ECO:0007669"/>
    <property type="project" value="TreeGrafter"/>
</dbReference>